<dbReference type="AlphaFoldDB" id="A0A9P9FSI2"/>
<proteinExistence type="predicted"/>
<evidence type="ECO:0000313" key="2">
    <source>
        <dbReference type="EMBL" id="KAH7175417.1"/>
    </source>
</evidence>
<comment type="caution">
    <text evidence="2">The sequence shown here is derived from an EMBL/GenBank/DDBJ whole genome shotgun (WGS) entry which is preliminary data.</text>
</comment>
<sequence length="140" mass="16174">MGWCGFFCYLLVRPLPGVHHCQILSPLPWSCTFPEVRHVTCLRIVPGQFLSSVGVKRHCVHRHRHTNYTYLTNHLRLRMRVANFRNTKTPPITNQIPNHPYTVSTRPSNRDVSSRLRSRKTFAIHLSAPCSGWAQNSTPF</sequence>
<protein>
    <recommendedName>
        <fullName evidence="4">Secreted protein</fullName>
    </recommendedName>
</protein>
<dbReference type="Proteomes" id="UP000738349">
    <property type="component" value="Unassembled WGS sequence"/>
</dbReference>
<keyword evidence="3" id="KW-1185">Reference proteome</keyword>
<evidence type="ECO:0000313" key="3">
    <source>
        <dbReference type="Proteomes" id="UP000738349"/>
    </source>
</evidence>
<evidence type="ECO:0008006" key="4">
    <source>
        <dbReference type="Google" id="ProtNLM"/>
    </source>
</evidence>
<organism evidence="2 3">
    <name type="scientific">Dactylonectria macrodidyma</name>
    <dbReference type="NCBI Taxonomy" id="307937"/>
    <lineage>
        <taxon>Eukaryota</taxon>
        <taxon>Fungi</taxon>
        <taxon>Dikarya</taxon>
        <taxon>Ascomycota</taxon>
        <taxon>Pezizomycotina</taxon>
        <taxon>Sordariomycetes</taxon>
        <taxon>Hypocreomycetidae</taxon>
        <taxon>Hypocreales</taxon>
        <taxon>Nectriaceae</taxon>
        <taxon>Dactylonectria</taxon>
    </lineage>
</organism>
<accession>A0A9P9FSI2</accession>
<reference evidence="2" key="1">
    <citation type="journal article" date="2021" name="Nat. Commun.">
        <title>Genetic determinants of endophytism in the Arabidopsis root mycobiome.</title>
        <authorList>
            <person name="Mesny F."/>
            <person name="Miyauchi S."/>
            <person name="Thiergart T."/>
            <person name="Pickel B."/>
            <person name="Atanasova L."/>
            <person name="Karlsson M."/>
            <person name="Huettel B."/>
            <person name="Barry K.W."/>
            <person name="Haridas S."/>
            <person name="Chen C."/>
            <person name="Bauer D."/>
            <person name="Andreopoulos W."/>
            <person name="Pangilinan J."/>
            <person name="LaButti K."/>
            <person name="Riley R."/>
            <person name="Lipzen A."/>
            <person name="Clum A."/>
            <person name="Drula E."/>
            <person name="Henrissat B."/>
            <person name="Kohler A."/>
            <person name="Grigoriev I.V."/>
            <person name="Martin F.M."/>
            <person name="Hacquard S."/>
        </authorList>
    </citation>
    <scope>NUCLEOTIDE SEQUENCE</scope>
    <source>
        <strain evidence="2">MPI-CAGE-AT-0147</strain>
    </source>
</reference>
<dbReference type="EMBL" id="JAGMUV010000001">
    <property type="protein sequence ID" value="KAH7175417.1"/>
    <property type="molecule type" value="Genomic_DNA"/>
</dbReference>
<feature type="chain" id="PRO_5040388268" description="Secreted protein" evidence="1">
    <location>
        <begin position="21"/>
        <end position="140"/>
    </location>
</feature>
<evidence type="ECO:0000256" key="1">
    <source>
        <dbReference type="SAM" id="SignalP"/>
    </source>
</evidence>
<gene>
    <name evidence="2" type="ORF">EDB81DRAFT_3707</name>
</gene>
<name>A0A9P9FSI2_9HYPO</name>
<feature type="signal peptide" evidence="1">
    <location>
        <begin position="1"/>
        <end position="20"/>
    </location>
</feature>
<keyword evidence="1" id="KW-0732">Signal</keyword>